<dbReference type="InterPro" id="IPR010800">
    <property type="entry name" value="GRP"/>
</dbReference>
<evidence type="ECO:0000256" key="1">
    <source>
        <dbReference type="SAM" id="MobiDB-lite"/>
    </source>
</evidence>
<dbReference type="PANTHER" id="PTHR37389">
    <property type="entry name" value="NODULIN-24"/>
    <property type="match status" value="1"/>
</dbReference>
<feature type="region of interest" description="Disordered" evidence="1">
    <location>
        <begin position="24"/>
        <end position="50"/>
    </location>
</feature>
<protein>
    <recommendedName>
        <fullName evidence="5">Glycine-rich protein</fullName>
    </recommendedName>
</protein>
<keyword evidence="4" id="KW-1185">Reference proteome</keyword>
<keyword evidence="2" id="KW-0732">Signal</keyword>
<dbReference type="EMBL" id="OU503049">
    <property type="protein sequence ID" value="CAI9776142.1"/>
    <property type="molecule type" value="Genomic_DNA"/>
</dbReference>
<evidence type="ECO:0000313" key="3">
    <source>
        <dbReference type="EMBL" id="CAI9776142.1"/>
    </source>
</evidence>
<feature type="chain" id="PRO_5042064677" description="Glycine-rich protein" evidence="2">
    <location>
        <begin position="25"/>
        <end position="120"/>
    </location>
</feature>
<name>A0AAD2E222_9LAMI</name>
<evidence type="ECO:0000313" key="4">
    <source>
        <dbReference type="Proteomes" id="UP000834106"/>
    </source>
</evidence>
<feature type="signal peptide" evidence="2">
    <location>
        <begin position="1"/>
        <end position="24"/>
    </location>
</feature>
<evidence type="ECO:0008006" key="5">
    <source>
        <dbReference type="Google" id="ProtNLM"/>
    </source>
</evidence>
<proteinExistence type="predicted"/>
<dbReference type="AlphaFoldDB" id="A0AAD2E222"/>
<sequence>MGSKTILLLGLLAMVLLIASEVSARDLSQTSTDKEAEKTNGVEESKYQGGGYGGYPGGGYPGGGNGGHRGGYGGNRGGRGGGGGHCRYGCCGRSYYRGGCRCCTYAGEAVDAEPEAKPHN</sequence>
<organism evidence="3 4">
    <name type="scientific">Fraxinus pennsylvanica</name>
    <dbReference type="NCBI Taxonomy" id="56036"/>
    <lineage>
        <taxon>Eukaryota</taxon>
        <taxon>Viridiplantae</taxon>
        <taxon>Streptophyta</taxon>
        <taxon>Embryophyta</taxon>
        <taxon>Tracheophyta</taxon>
        <taxon>Spermatophyta</taxon>
        <taxon>Magnoliopsida</taxon>
        <taxon>eudicotyledons</taxon>
        <taxon>Gunneridae</taxon>
        <taxon>Pentapetalae</taxon>
        <taxon>asterids</taxon>
        <taxon>lamiids</taxon>
        <taxon>Lamiales</taxon>
        <taxon>Oleaceae</taxon>
        <taxon>Oleeae</taxon>
        <taxon>Fraxinus</taxon>
    </lineage>
</organism>
<dbReference type="Proteomes" id="UP000834106">
    <property type="component" value="Chromosome 14"/>
</dbReference>
<gene>
    <name evidence="3" type="ORF">FPE_LOCUS23572</name>
</gene>
<feature type="compositionally biased region" description="Basic and acidic residues" evidence="1">
    <location>
        <begin position="32"/>
        <end position="46"/>
    </location>
</feature>
<accession>A0AAD2E222</accession>
<dbReference type="PANTHER" id="PTHR37389:SF40">
    <property type="entry name" value="NODULIN-24"/>
    <property type="match status" value="1"/>
</dbReference>
<dbReference type="Pfam" id="PF07172">
    <property type="entry name" value="GRP"/>
    <property type="match status" value="1"/>
</dbReference>
<evidence type="ECO:0000256" key="2">
    <source>
        <dbReference type="SAM" id="SignalP"/>
    </source>
</evidence>
<reference evidence="3" key="1">
    <citation type="submission" date="2023-05" db="EMBL/GenBank/DDBJ databases">
        <authorList>
            <person name="Huff M."/>
        </authorList>
    </citation>
    <scope>NUCLEOTIDE SEQUENCE</scope>
</reference>